<sequence>MGAFLDKPKTAKTNSSGEGNGLRYAMASMQGWRVDMEDAHVVEVFQQGQAQNDTLGSYAYCYPIIERLKVTEELKSNGGVLCEKSIILLEDGIKAGFLKLDENIRTRLDSDRSGSTAVCAMITPTHIIIANLGDSRAVVSRKDEGSFGTEDHKVLFCGY</sequence>
<dbReference type="PROSITE" id="PS51746">
    <property type="entry name" value="PPM_2"/>
    <property type="match status" value="1"/>
</dbReference>
<dbReference type="PANTHER" id="PTHR47992">
    <property type="entry name" value="PROTEIN PHOSPHATASE"/>
    <property type="match status" value="1"/>
</dbReference>
<dbReference type="Gene3D" id="3.60.40.10">
    <property type="entry name" value="PPM-type phosphatase domain"/>
    <property type="match status" value="1"/>
</dbReference>
<dbReference type="AlphaFoldDB" id="A0A2G9UHQ1"/>
<dbReference type="OrthoDB" id="5839753at2759"/>
<proteinExistence type="predicted"/>
<protein>
    <recommendedName>
        <fullName evidence="1">PPM-type phosphatase domain-containing protein</fullName>
    </recommendedName>
</protein>
<feature type="domain" description="PPM-type phosphatase" evidence="1">
    <location>
        <begin position="23"/>
        <end position="159"/>
    </location>
</feature>
<organism evidence="2 3">
    <name type="scientific">Teladorsagia circumcincta</name>
    <name type="common">Brown stomach worm</name>
    <name type="synonym">Ostertagia circumcincta</name>
    <dbReference type="NCBI Taxonomy" id="45464"/>
    <lineage>
        <taxon>Eukaryota</taxon>
        <taxon>Metazoa</taxon>
        <taxon>Ecdysozoa</taxon>
        <taxon>Nematoda</taxon>
        <taxon>Chromadorea</taxon>
        <taxon>Rhabditida</taxon>
        <taxon>Rhabditina</taxon>
        <taxon>Rhabditomorpha</taxon>
        <taxon>Strongyloidea</taxon>
        <taxon>Trichostrongylidae</taxon>
        <taxon>Teladorsagia</taxon>
    </lineage>
</organism>
<evidence type="ECO:0000313" key="2">
    <source>
        <dbReference type="EMBL" id="PIO69764.1"/>
    </source>
</evidence>
<reference evidence="2 3" key="1">
    <citation type="submission" date="2015-09" db="EMBL/GenBank/DDBJ databases">
        <title>Draft genome of the parasitic nematode Teladorsagia circumcincta isolate WARC Sus (inbred).</title>
        <authorList>
            <person name="Mitreva M."/>
        </authorList>
    </citation>
    <scope>NUCLEOTIDE SEQUENCE [LARGE SCALE GENOMIC DNA]</scope>
    <source>
        <strain evidence="2 3">S</strain>
    </source>
</reference>
<gene>
    <name evidence="2" type="ORF">TELCIR_08404</name>
</gene>
<dbReference type="InterPro" id="IPR015655">
    <property type="entry name" value="PP2C"/>
</dbReference>
<accession>A0A2G9UHQ1</accession>
<dbReference type="Pfam" id="PF00481">
    <property type="entry name" value="PP2C"/>
    <property type="match status" value="1"/>
</dbReference>
<dbReference type="Proteomes" id="UP000230423">
    <property type="component" value="Unassembled WGS sequence"/>
</dbReference>
<keyword evidence="3" id="KW-1185">Reference proteome</keyword>
<dbReference type="SUPFAM" id="SSF81606">
    <property type="entry name" value="PP2C-like"/>
    <property type="match status" value="1"/>
</dbReference>
<name>A0A2G9UHQ1_TELCI</name>
<dbReference type="GO" id="GO:0004722">
    <property type="term" value="F:protein serine/threonine phosphatase activity"/>
    <property type="evidence" value="ECO:0007669"/>
    <property type="project" value="InterPro"/>
</dbReference>
<dbReference type="EMBL" id="KZ346526">
    <property type="protein sequence ID" value="PIO69764.1"/>
    <property type="molecule type" value="Genomic_DNA"/>
</dbReference>
<dbReference type="InterPro" id="IPR036457">
    <property type="entry name" value="PPM-type-like_dom_sf"/>
</dbReference>
<dbReference type="InterPro" id="IPR001932">
    <property type="entry name" value="PPM-type_phosphatase-like_dom"/>
</dbReference>
<evidence type="ECO:0000259" key="1">
    <source>
        <dbReference type="PROSITE" id="PS51746"/>
    </source>
</evidence>
<evidence type="ECO:0000313" key="3">
    <source>
        <dbReference type="Proteomes" id="UP000230423"/>
    </source>
</evidence>
<dbReference type="CDD" id="cd00143">
    <property type="entry name" value="PP2Cc"/>
    <property type="match status" value="1"/>
</dbReference>